<evidence type="ECO:0000259" key="8">
    <source>
        <dbReference type="Pfam" id="PF02384"/>
    </source>
</evidence>
<name>A0ABW5J6C4_9BACT</name>
<reference evidence="11" key="1">
    <citation type="journal article" date="2019" name="Int. J. Syst. Evol. Microbiol.">
        <title>The Global Catalogue of Microorganisms (GCM) 10K type strain sequencing project: providing services to taxonomists for standard genome sequencing and annotation.</title>
        <authorList>
            <consortium name="The Broad Institute Genomics Platform"/>
            <consortium name="The Broad Institute Genome Sequencing Center for Infectious Disease"/>
            <person name="Wu L."/>
            <person name="Ma J."/>
        </authorList>
    </citation>
    <scope>NUCLEOTIDE SEQUENCE [LARGE SCALE GENOMIC DNA]</scope>
    <source>
        <strain evidence="11">KCTC 52344</strain>
    </source>
</reference>
<dbReference type="GO" id="GO:0032259">
    <property type="term" value="P:methylation"/>
    <property type="evidence" value="ECO:0007669"/>
    <property type="project" value="UniProtKB-KW"/>
</dbReference>
<evidence type="ECO:0000256" key="1">
    <source>
        <dbReference type="ARBA" id="ARBA00006594"/>
    </source>
</evidence>
<evidence type="ECO:0000256" key="3">
    <source>
        <dbReference type="ARBA" id="ARBA00022603"/>
    </source>
</evidence>
<evidence type="ECO:0000259" key="9">
    <source>
        <dbReference type="Pfam" id="PF12161"/>
    </source>
</evidence>
<comment type="catalytic activity">
    <reaction evidence="7">
        <text>a 2'-deoxyadenosine in DNA + S-adenosyl-L-methionine = an N(6)-methyl-2'-deoxyadenosine in DNA + S-adenosyl-L-homocysteine + H(+)</text>
        <dbReference type="Rhea" id="RHEA:15197"/>
        <dbReference type="Rhea" id="RHEA-COMP:12418"/>
        <dbReference type="Rhea" id="RHEA-COMP:12419"/>
        <dbReference type="ChEBI" id="CHEBI:15378"/>
        <dbReference type="ChEBI" id="CHEBI:57856"/>
        <dbReference type="ChEBI" id="CHEBI:59789"/>
        <dbReference type="ChEBI" id="CHEBI:90615"/>
        <dbReference type="ChEBI" id="CHEBI:90616"/>
        <dbReference type="EC" id="2.1.1.72"/>
    </reaction>
</comment>
<dbReference type="RefSeq" id="WP_340238997.1">
    <property type="nucleotide sequence ID" value="NZ_JBBEWC010000011.1"/>
</dbReference>
<dbReference type="PANTHER" id="PTHR42933:SF3">
    <property type="entry name" value="TYPE I RESTRICTION ENZYME MJAVIII METHYLASE SUBUNIT"/>
    <property type="match status" value="1"/>
</dbReference>
<evidence type="ECO:0000256" key="4">
    <source>
        <dbReference type="ARBA" id="ARBA00022679"/>
    </source>
</evidence>
<dbReference type="InterPro" id="IPR003356">
    <property type="entry name" value="DNA_methylase_A-5"/>
</dbReference>
<evidence type="ECO:0000256" key="5">
    <source>
        <dbReference type="ARBA" id="ARBA00022691"/>
    </source>
</evidence>
<keyword evidence="3 10" id="KW-0489">Methyltransferase</keyword>
<dbReference type="InterPro" id="IPR051537">
    <property type="entry name" value="DNA_Adenine_Mtase"/>
</dbReference>
<sequence length="814" mass="92366">MAIKKSELYSSLWASCDELRGGMDPSQYKDYILVLLFVKYVSDKYSGDADAIIEVPEGGSFKDMQALKGTKDIGNQINIIIGVLANANDLKGVIDVADFADDDKLGKGKEMVDRLTNLITIFENPALDFSKNRAGGDDILGDAFEYLMKNFATESGKSKGQFYTPSEVSRVMAKVLNIHHATNKTTFYDPTCGSGSLLLKAVDEADGKGTIYGQEKDVATAALARMNMILHGQEAIQIHRGQSTLSDPFFKDNNGYLKTFDFVVANPPFSSKNWATGFNPQDDLYGRFEKDEIESKKANKAVYKTPPDKNGDYAFLLHILKSLKSTGKGACILPHGVLFRGNAEAEIRRDLIERGYIKGIIGLPANLFYGTGIPACIIVLDKEDADERKHIFMIDASKGYIKDGNKNRLREQDIHKIVDIFNKQTELPKFSRLVSIEEISDPKNDFNLNIPRYIDNQEAEDIQDIEAHLLGGIPNADVEALSQYWEVYKTLKAELFAASNRPHYSQLKISKEQIKQTIFNHPEFVSFSEEMDALFTDWKTRNTQLLKALTIGVKPKETIARISEDVLTTYTDKALIDKYDVYQHLMNYWNEVMQDDCYLIAADGWKAELSIIKQTKSATVWDCDLVPKTLVTDRYFLQEKKSIEQLEAEKEAIATQLSEMEEEHNTEEGFFAELDKLSKANMQKRLKTIDNPMFRADNAEEVKVLKSYIKLVDDQADLNKKIKEAITALDIKVIERYKTLTEDEIKQLVVDDKWMASIERSVKTEMERISQRLTQRIKELAERYETPLPNQVAEIIELEEKVNAHLKEMGFVWN</sequence>
<dbReference type="InterPro" id="IPR038333">
    <property type="entry name" value="T1MK-like_N_sf"/>
</dbReference>
<keyword evidence="11" id="KW-1185">Reference proteome</keyword>
<evidence type="ECO:0000313" key="11">
    <source>
        <dbReference type="Proteomes" id="UP001597510"/>
    </source>
</evidence>
<dbReference type="Gene3D" id="1.20.1260.30">
    <property type="match status" value="1"/>
</dbReference>
<dbReference type="PANTHER" id="PTHR42933">
    <property type="entry name" value="SLR6095 PROTEIN"/>
    <property type="match status" value="1"/>
</dbReference>
<keyword evidence="4" id="KW-0808">Transferase</keyword>
<comment type="caution">
    <text evidence="10">The sequence shown here is derived from an EMBL/GenBank/DDBJ whole genome shotgun (WGS) entry which is preliminary data.</text>
</comment>
<dbReference type="PRINTS" id="PR00507">
    <property type="entry name" value="N12N6MTFRASE"/>
</dbReference>
<dbReference type="Pfam" id="PF02384">
    <property type="entry name" value="N6_Mtase"/>
    <property type="match status" value="1"/>
</dbReference>
<evidence type="ECO:0000256" key="7">
    <source>
        <dbReference type="ARBA" id="ARBA00047942"/>
    </source>
</evidence>
<dbReference type="InterPro" id="IPR029063">
    <property type="entry name" value="SAM-dependent_MTases_sf"/>
</dbReference>
<dbReference type="InterPro" id="IPR022749">
    <property type="entry name" value="D12N6_MeTrfase_N"/>
</dbReference>
<keyword evidence="5" id="KW-0949">S-adenosyl-L-methionine</keyword>
<dbReference type="GO" id="GO:0008168">
    <property type="term" value="F:methyltransferase activity"/>
    <property type="evidence" value="ECO:0007669"/>
    <property type="project" value="UniProtKB-KW"/>
</dbReference>
<protein>
    <recommendedName>
        <fullName evidence="2">site-specific DNA-methyltransferase (adenine-specific)</fullName>
        <ecNumber evidence="2">2.1.1.72</ecNumber>
    </recommendedName>
</protein>
<evidence type="ECO:0000256" key="6">
    <source>
        <dbReference type="ARBA" id="ARBA00022747"/>
    </source>
</evidence>
<feature type="domain" description="N6 adenine-specific DNA methyltransferase N-terminal" evidence="9">
    <location>
        <begin position="10"/>
        <end position="122"/>
    </location>
</feature>
<dbReference type="Pfam" id="PF12161">
    <property type="entry name" value="HsdM_N"/>
    <property type="match status" value="1"/>
</dbReference>
<dbReference type="InterPro" id="IPR002052">
    <property type="entry name" value="DNA_methylase_N6_adenine_CS"/>
</dbReference>
<dbReference type="EC" id="2.1.1.72" evidence="2"/>
<feature type="domain" description="DNA methylase adenine-specific" evidence="8">
    <location>
        <begin position="137"/>
        <end position="461"/>
    </location>
</feature>
<accession>A0ABW5J6C4</accession>
<proteinExistence type="inferred from homology"/>
<gene>
    <name evidence="10" type="ORF">ACFSR2_05725</name>
</gene>
<evidence type="ECO:0000256" key="2">
    <source>
        <dbReference type="ARBA" id="ARBA00011900"/>
    </source>
</evidence>
<dbReference type="Proteomes" id="UP001597510">
    <property type="component" value="Unassembled WGS sequence"/>
</dbReference>
<dbReference type="Gene3D" id="3.40.50.150">
    <property type="entry name" value="Vaccinia Virus protein VP39"/>
    <property type="match status" value="1"/>
</dbReference>
<dbReference type="PROSITE" id="PS00092">
    <property type="entry name" value="N6_MTASE"/>
    <property type="match status" value="1"/>
</dbReference>
<dbReference type="EMBL" id="JBHULC010000005">
    <property type="protein sequence ID" value="MFD2520371.1"/>
    <property type="molecule type" value="Genomic_DNA"/>
</dbReference>
<keyword evidence="6" id="KW-0680">Restriction system</keyword>
<dbReference type="SUPFAM" id="SSF53335">
    <property type="entry name" value="S-adenosyl-L-methionine-dependent methyltransferases"/>
    <property type="match status" value="1"/>
</dbReference>
<organism evidence="10 11">
    <name type="scientific">Emticicia soli</name>
    <dbReference type="NCBI Taxonomy" id="2027878"/>
    <lineage>
        <taxon>Bacteria</taxon>
        <taxon>Pseudomonadati</taxon>
        <taxon>Bacteroidota</taxon>
        <taxon>Cytophagia</taxon>
        <taxon>Cytophagales</taxon>
        <taxon>Leadbetterellaceae</taxon>
        <taxon>Emticicia</taxon>
    </lineage>
</organism>
<comment type="similarity">
    <text evidence="1">Belongs to the N(4)/N(6)-methyltransferase family.</text>
</comment>
<evidence type="ECO:0000313" key="10">
    <source>
        <dbReference type="EMBL" id="MFD2520371.1"/>
    </source>
</evidence>